<dbReference type="InterPro" id="IPR006129">
    <property type="entry name" value="AdhesinB"/>
</dbReference>
<evidence type="ECO:0000256" key="6">
    <source>
        <dbReference type="RuleBase" id="RU003512"/>
    </source>
</evidence>
<dbReference type="GO" id="GO:0030313">
    <property type="term" value="C:cell envelope"/>
    <property type="evidence" value="ECO:0007669"/>
    <property type="project" value="UniProtKB-SubCell"/>
</dbReference>
<accession>A0A3S8U6C8</accession>
<dbReference type="PROSITE" id="PS51318">
    <property type="entry name" value="TAT"/>
    <property type="match status" value="1"/>
</dbReference>
<comment type="similarity">
    <text evidence="2 6">Belongs to the bacterial solute-binding protein 9 family.</text>
</comment>
<gene>
    <name evidence="9" type="ORF">EI545_09970</name>
</gene>
<dbReference type="PRINTS" id="PR00691">
    <property type="entry name" value="ADHESINB"/>
</dbReference>
<dbReference type="AlphaFoldDB" id="A0A3S8U6C8"/>
<evidence type="ECO:0000256" key="7">
    <source>
        <dbReference type="SAM" id="MobiDB-lite"/>
    </source>
</evidence>
<feature type="chain" id="PRO_5019233904" evidence="8">
    <location>
        <begin position="25"/>
        <end position="340"/>
    </location>
</feature>
<dbReference type="Proteomes" id="UP000282002">
    <property type="component" value="Chromosome"/>
</dbReference>
<dbReference type="GO" id="GO:0007155">
    <property type="term" value="P:cell adhesion"/>
    <property type="evidence" value="ECO:0007669"/>
    <property type="project" value="InterPro"/>
</dbReference>
<dbReference type="InterPro" id="IPR006127">
    <property type="entry name" value="ZnuA-like"/>
</dbReference>
<dbReference type="InterPro" id="IPR006128">
    <property type="entry name" value="Lipoprotein_PsaA-like"/>
</dbReference>
<dbReference type="KEGG" id="taw:EI545_09970"/>
<comment type="subcellular location">
    <subcellularLocation>
        <location evidence="1">Cell envelope</location>
    </subcellularLocation>
</comment>
<dbReference type="Gene3D" id="3.40.50.1980">
    <property type="entry name" value="Nitrogenase molybdenum iron protein domain"/>
    <property type="match status" value="3"/>
</dbReference>
<name>A0A3S8U6C8_9RHOB</name>
<dbReference type="InterPro" id="IPR050492">
    <property type="entry name" value="Bact_metal-bind_prot9"/>
</dbReference>
<sequence>MLTRRLLLASAAAATLAFASPALAQDRLKVVATFSILGDLVAQVGGDRVELVTLVGPDGDAHVYQPSPADAQGVADAAVIVANGLGFEGWMDRLVEASGTSATIVTATDGITPLAFAEAAVEEGHDDHEDHEAHDDHADHDDHAHETAKADAHDDHDHDHAHDHGAEDPHAWQSVTNVAIYVENIAKGLSAADPEGAAVYQANATAYLEQLSALDAEIVAAVAALPADRRTIVTSHDSFGYFAAAYGLTFVSPQGVSTEAEASARDVAGLITQIREAGINAVFVENIADPRLLDQIANETGAKIGGTLFSDALSGPEGEGPTYLAMMRHNLKQLTAALGS</sequence>
<keyword evidence="5 8" id="KW-0732">Signal</keyword>
<keyword evidence="3 6" id="KW-0813">Transport</keyword>
<evidence type="ECO:0000256" key="5">
    <source>
        <dbReference type="ARBA" id="ARBA00022729"/>
    </source>
</evidence>
<proteinExistence type="inferred from homology"/>
<reference evidence="9 10" key="1">
    <citation type="submission" date="2018-12" db="EMBL/GenBank/DDBJ databases">
        <title>Complete genome sequencing of Tabrizicola sp. K13M18.</title>
        <authorList>
            <person name="Bae J.-W."/>
        </authorList>
    </citation>
    <scope>NUCLEOTIDE SEQUENCE [LARGE SCALE GENOMIC DNA]</scope>
    <source>
        <strain evidence="9 10">K13M18</strain>
    </source>
</reference>
<keyword evidence="4" id="KW-0479">Metal-binding</keyword>
<dbReference type="EMBL" id="CP034328">
    <property type="protein sequence ID" value="AZL59138.1"/>
    <property type="molecule type" value="Genomic_DNA"/>
</dbReference>
<feature type="region of interest" description="Disordered" evidence="7">
    <location>
        <begin position="121"/>
        <end position="168"/>
    </location>
</feature>
<dbReference type="CDD" id="cd01137">
    <property type="entry name" value="PsaA"/>
    <property type="match status" value="1"/>
</dbReference>
<protein>
    <submittedName>
        <fullName evidence="9">Metal ABC transporter substrate-binding protein</fullName>
    </submittedName>
</protein>
<dbReference type="OrthoDB" id="9793396at2"/>
<dbReference type="GO" id="GO:0030001">
    <property type="term" value="P:metal ion transport"/>
    <property type="evidence" value="ECO:0007669"/>
    <property type="project" value="InterPro"/>
</dbReference>
<evidence type="ECO:0000256" key="1">
    <source>
        <dbReference type="ARBA" id="ARBA00004196"/>
    </source>
</evidence>
<dbReference type="SUPFAM" id="SSF53807">
    <property type="entry name" value="Helical backbone' metal receptor"/>
    <property type="match status" value="1"/>
</dbReference>
<dbReference type="GO" id="GO:0046872">
    <property type="term" value="F:metal ion binding"/>
    <property type="evidence" value="ECO:0007669"/>
    <property type="project" value="UniProtKB-KW"/>
</dbReference>
<dbReference type="PANTHER" id="PTHR42953">
    <property type="entry name" value="HIGH-AFFINITY ZINC UPTAKE SYSTEM PROTEIN ZNUA-RELATED"/>
    <property type="match status" value="1"/>
</dbReference>
<dbReference type="InterPro" id="IPR006311">
    <property type="entry name" value="TAT_signal"/>
</dbReference>
<evidence type="ECO:0000256" key="8">
    <source>
        <dbReference type="SAM" id="SignalP"/>
    </source>
</evidence>
<evidence type="ECO:0000256" key="4">
    <source>
        <dbReference type="ARBA" id="ARBA00022723"/>
    </source>
</evidence>
<evidence type="ECO:0000256" key="2">
    <source>
        <dbReference type="ARBA" id="ARBA00011028"/>
    </source>
</evidence>
<feature type="compositionally biased region" description="Basic and acidic residues" evidence="7">
    <location>
        <begin position="122"/>
        <end position="168"/>
    </location>
</feature>
<evidence type="ECO:0000313" key="10">
    <source>
        <dbReference type="Proteomes" id="UP000282002"/>
    </source>
</evidence>
<feature type="signal peptide" evidence="8">
    <location>
        <begin position="1"/>
        <end position="24"/>
    </location>
</feature>
<dbReference type="Pfam" id="PF01297">
    <property type="entry name" value="ZnuA"/>
    <property type="match status" value="1"/>
</dbReference>
<dbReference type="RefSeq" id="WP_125325334.1">
    <property type="nucleotide sequence ID" value="NZ_CP034328.1"/>
</dbReference>
<dbReference type="PRINTS" id="PR00690">
    <property type="entry name" value="ADHESNFAMILY"/>
</dbReference>
<evidence type="ECO:0000313" key="9">
    <source>
        <dbReference type="EMBL" id="AZL59138.1"/>
    </source>
</evidence>
<dbReference type="PANTHER" id="PTHR42953:SF1">
    <property type="entry name" value="METAL-BINDING PROTEIN HI_0362-RELATED"/>
    <property type="match status" value="1"/>
</dbReference>
<keyword evidence="10" id="KW-1185">Reference proteome</keyword>
<evidence type="ECO:0000256" key="3">
    <source>
        <dbReference type="ARBA" id="ARBA00022448"/>
    </source>
</evidence>
<organism evidence="9 10">
    <name type="scientific">Tabrizicola piscis</name>
    <dbReference type="NCBI Taxonomy" id="2494374"/>
    <lineage>
        <taxon>Bacteria</taxon>
        <taxon>Pseudomonadati</taxon>
        <taxon>Pseudomonadota</taxon>
        <taxon>Alphaproteobacteria</taxon>
        <taxon>Rhodobacterales</taxon>
        <taxon>Paracoccaceae</taxon>
        <taxon>Tabrizicola</taxon>
    </lineage>
</organism>